<keyword evidence="6" id="KW-1185">Reference proteome</keyword>
<feature type="region of interest" description="Disordered" evidence="4">
    <location>
        <begin position="1"/>
        <end position="41"/>
    </location>
</feature>
<dbReference type="PROSITE" id="PS50088">
    <property type="entry name" value="ANK_REPEAT"/>
    <property type="match status" value="3"/>
</dbReference>
<organism evidence="5 6">
    <name type="scientific">Noviherbaspirillum suwonense</name>
    <dbReference type="NCBI Taxonomy" id="1224511"/>
    <lineage>
        <taxon>Bacteria</taxon>
        <taxon>Pseudomonadati</taxon>
        <taxon>Pseudomonadota</taxon>
        <taxon>Betaproteobacteria</taxon>
        <taxon>Burkholderiales</taxon>
        <taxon>Oxalobacteraceae</taxon>
        <taxon>Noviherbaspirillum</taxon>
    </lineage>
</organism>
<feature type="compositionally biased region" description="Polar residues" evidence="4">
    <location>
        <begin position="1"/>
        <end position="22"/>
    </location>
</feature>
<feature type="repeat" description="ANK" evidence="3">
    <location>
        <begin position="233"/>
        <end position="265"/>
    </location>
</feature>
<evidence type="ECO:0000313" key="6">
    <source>
        <dbReference type="Proteomes" id="UP001158049"/>
    </source>
</evidence>
<dbReference type="SMART" id="SM00248">
    <property type="entry name" value="ANK"/>
    <property type="match status" value="6"/>
</dbReference>
<dbReference type="SUPFAM" id="SSF48403">
    <property type="entry name" value="Ankyrin repeat"/>
    <property type="match status" value="1"/>
</dbReference>
<feature type="repeat" description="ANK" evidence="3">
    <location>
        <begin position="301"/>
        <end position="333"/>
    </location>
</feature>
<proteinExistence type="predicted"/>
<dbReference type="EMBL" id="FXUL01000009">
    <property type="protein sequence ID" value="SMP63318.1"/>
    <property type="molecule type" value="Genomic_DNA"/>
</dbReference>
<reference evidence="5 6" key="1">
    <citation type="submission" date="2017-05" db="EMBL/GenBank/DDBJ databases">
        <authorList>
            <person name="Varghese N."/>
            <person name="Submissions S."/>
        </authorList>
    </citation>
    <scope>NUCLEOTIDE SEQUENCE [LARGE SCALE GENOMIC DNA]</scope>
    <source>
        <strain evidence="5 6">DSM 26001</strain>
    </source>
</reference>
<dbReference type="Pfam" id="PF12796">
    <property type="entry name" value="Ank_2"/>
    <property type="match status" value="1"/>
</dbReference>
<evidence type="ECO:0000256" key="4">
    <source>
        <dbReference type="SAM" id="MobiDB-lite"/>
    </source>
</evidence>
<gene>
    <name evidence="5" type="ORF">SAMN06295970_10947</name>
</gene>
<dbReference type="Gene3D" id="1.25.40.20">
    <property type="entry name" value="Ankyrin repeat-containing domain"/>
    <property type="match status" value="2"/>
</dbReference>
<name>A0ABY1Q9N1_9BURK</name>
<evidence type="ECO:0000256" key="2">
    <source>
        <dbReference type="ARBA" id="ARBA00023043"/>
    </source>
</evidence>
<sequence length="660" mass="69432">MQSINSGLFASAQEQPKPSETANPPIARLPGGALEEQHRGSSRFFTHVPMHGGDRPAFPAHSSCPVYTRAGAKQDGMPTEVDRDTKQCSFPVQGATHNRVALLSTSGRASDPMEICSFEDSDETNSSGDSFDDSVTQFDAPENSVEAARAFLRERGIDIQAGDAAGAAALIASAWEGQCDIVENLLVAGVDVNCAHARTGDNALILAASLGHIDVIGVLLRTPGIALDRANRNGDTALMLAASGDWTDVVSMLLQHGAQANVANRRRGYTALLLAADYGLVRVVDILLKVPGIELNAANQLGDTALILAAAGKRFEVVQALLNAGASMAPADALGHTALSAAIVAEHAGIVELFLDRGAKLSALDTRPASLSASQSVFSVTVSDLASAQGNFCGFPSQGNPLAFFHGLSGSISPNGDVQGVQGWLRSQGMLAACARELASILTPARAWALEAAKGKRDRLEQHRLIYCISAVSQLAVGNAAERVLDVYRQAGISDKAIARRVPLVKSQLGGLAELAAKAAAQFGGDLIGMLIASCLAQTSPRYEVRPGDLKDCLAQAGFIEPLAGVIASGWQTVLAGIRGKTTRTPEGLSLLDTIEYVHQNVIGDAQAVLARALKENLKQRSLLTSFEVALVPSHEEVVHMLFQIQCDWLSQFCEQSLAS</sequence>
<dbReference type="PROSITE" id="PS50297">
    <property type="entry name" value="ANK_REP_REGION"/>
    <property type="match status" value="3"/>
</dbReference>
<dbReference type="Pfam" id="PF00023">
    <property type="entry name" value="Ank"/>
    <property type="match status" value="1"/>
</dbReference>
<dbReference type="InterPro" id="IPR002110">
    <property type="entry name" value="Ankyrin_rpt"/>
</dbReference>
<dbReference type="PANTHER" id="PTHR24198:SF193">
    <property type="match status" value="1"/>
</dbReference>
<keyword evidence="2 3" id="KW-0040">ANK repeat</keyword>
<dbReference type="PANTHER" id="PTHR24198">
    <property type="entry name" value="ANKYRIN REPEAT AND PROTEIN KINASE DOMAIN-CONTAINING PROTEIN"/>
    <property type="match status" value="1"/>
</dbReference>
<feature type="repeat" description="ANK" evidence="3">
    <location>
        <begin position="334"/>
        <end position="366"/>
    </location>
</feature>
<dbReference type="InterPro" id="IPR036770">
    <property type="entry name" value="Ankyrin_rpt-contain_sf"/>
</dbReference>
<evidence type="ECO:0000256" key="1">
    <source>
        <dbReference type="ARBA" id="ARBA00022737"/>
    </source>
</evidence>
<dbReference type="Proteomes" id="UP001158049">
    <property type="component" value="Unassembled WGS sequence"/>
</dbReference>
<protein>
    <submittedName>
        <fullName evidence="5">Ankyrin repeat-containing protein</fullName>
    </submittedName>
</protein>
<comment type="caution">
    <text evidence="5">The sequence shown here is derived from an EMBL/GenBank/DDBJ whole genome shotgun (WGS) entry which is preliminary data.</text>
</comment>
<keyword evidence="1" id="KW-0677">Repeat</keyword>
<evidence type="ECO:0000256" key="3">
    <source>
        <dbReference type="PROSITE-ProRule" id="PRU00023"/>
    </source>
</evidence>
<accession>A0ABY1Q9N1</accession>
<evidence type="ECO:0000313" key="5">
    <source>
        <dbReference type="EMBL" id="SMP63318.1"/>
    </source>
</evidence>